<dbReference type="EMBL" id="OV170223">
    <property type="protein sequence ID" value="CAH0722270.1"/>
    <property type="molecule type" value="Genomic_DNA"/>
</dbReference>
<feature type="non-terminal residue" evidence="2">
    <location>
        <position position="176"/>
    </location>
</feature>
<gene>
    <name evidence="2" type="ORF">BINO364_LOCUS8261</name>
</gene>
<proteinExistence type="predicted"/>
<feature type="compositionally biased region" description="Polar residues" evidence="1">
    <location>
        <begin position="1"/>
        <end position="12"/>
    </location>
</feature>
<reference evidence="2" key="1">
    <citation type="submission" date="2021-12" db="EMBL/GenBank/DDBJ databases">
        <authorList>
            <person name="Martin H S."/>
        </authorList>
    </citation>
    <scope>NUCLEOTIDE SEQUENCE</scope>
</reference>
<sequence length="176" mass="20791">MENTTNENDANQSFKSPPRRRRSTFFERRDSIAPQTYCENTDPNVCKKLNDVDVKNNEDLIKYHDKLLVEKEQWKTEVKNRRNKYHDLRQQYQMTTKAPSRSRLSYSSLSNEDIEFLKAKVNISKLVDSQLKLQNSVKETQELYKKAIELDNVLLSHCEQKVNEVTDFILENSTID</sequence>
<evidence type="ECO:0000313" key="3">
    <source>
        <dbReference type="Proteomes" id="UP000838878"/>
    </source>
</evidence>
<evidence type="ECO:0000313" key="2">
    <source>
        <dbReference type="EMBL" id="CAH0722270.1"/>
    </source>
</evidence>
<protein>
    <submittedName>
        <fullName evidence="2">Uncharacterized protein</fullName>
    </submittedName>
</protein>
<name>A0A8J9V966_9NEOP</name>
<organism evidence="2 3">
    <name type="scientific">Brenthis ino</name>
    <name type="common">lesser marbled fritillary</name>
    <dbReference type="NCBI Taxonomy" id="405034"/>
    <lineage>
        <taxon>Eukaryota</taxon>
        <taxon>Metazoa</taxon>
        <taxon>Ecdysozoa</taxon>
        <taxon>Arthropoda</taxon>
        <taxon>Hexapoda</taxon>
        <taxon>Insecta</taxon>
        <taxon>Pterygota</taxon>
        <taxon>Neoptera</taxon>
        <taxon>Endopterygota</taxon>
        <taxon>Lepidoptera</taxon>
        <taxon>Glossata</taxon>
        <taxon>Ditrysia</taxon>
        <taxon>Papilionoidea</taxon>
        <taxon>Nymphalidae</taxon>
        <taxon>Heliconiinae</taxon>
        <taxon>Argynnini</taxon>
        <taxon>Brenthis</taxon>
    </lineage>
</organism>
<keyword evidence="3" id="KW-1185">Reference proteome</keyword>
<dbReference type="OrthoDB" id="7427168at2759"/>
<dbReference type="Proteomes" id="UP000838878">
    <property type="component" value="Chromosome 3"/>
</dbReference>
<accession>A0A8J9V966</accession>
<evidence type="ECO:0000256" key="1">
    <source>
        <dbReference type="SAM" id="MobiDB-lite"/>
    </source>
</evidence>
<dbReference type="AlphaFoldDB" id="A0A8J9V966"/>
<feature type="region of interest" description="Disordered" evidence="1">
    <location>
        <begin position="1"/>
        <end position="23"/>
    </location>
</feature>